<evidence type="ECO:0000256" key="2">
    <source>
        <dbReference type="ARBA" id="ARBA00022741"/>
    </source>
</evidence>
<organism evidence="6 7">
    <name type="scientific">Streptomyces alboflavus</name>
    <dbReference type="NCBI Taxonomy" id="67267"/>
    <lineage>
        <taxon>Bacteria</taxon>
        <taxon>Bacillati</taxon>
        <taxon>Actinomycetota</taxon>
        <taxon>Actinomycetes</taxon>
        <taxon>Kitasatosporales</taxon>
        <taxon>Streptomycetaceae</taxon>
        <taxon>Streptomyces</taxon>
    </lineage>
</organism>
<proteinExistence type="predicted"/>
<dbReference type="SMART" id="SM00382">
    <property type="entry name" value="AAA"/>
    <property type="match status" value="1"/>
</dbReference>
<keyword evidence="7" id="KW-1185">Reference proteome</keyword>
<dbReference type="GO" id="GO:0016887">
    <property type="term" value="F:ATP hydrolysis activity"/>
    <property type="evidence" value="ECO:0007669"/>
    <property type="project" value="InterPro"/>
</dbReference>
<dbReference type="AlphaFoldDB" id="A0A1Z1WA04"/>
<dbReference type="PROSITE" id="PS50893">
    <property type="entry name" value="ABC_TRANSPORTER_2"/>
    <property type="match status" value="1"/>
</dbReference>
<dbReference type="KEGG" id="salf:SMD44_02688"/>
<keyword evidence="2" id="KW-0547">Nucleotide-binding</keyword>
<dbReference type="SUPFAM" id="SSF52540">
    <property type="entry name" value="P-loop containing nucleoside triphosphate hydrolases"/>
    <property type="match status" value="1"/>
</dbReference>
<dbReference type="InterPro" id="IPR027417">
    <property type="entry name" value="P-loop_NTPase"/>
</dbReference>
<gene>
    <name evidence="6" type="ORF">SMD44_02688</name>
</gene>
<evidence type="ECO:0000256" key="3">
    <source>
        <dbReference type="ARBA" id="ARBA00022840"/>
    </source>
</evidence>
<feature type="region of interest" description="Disordered" evidence="4">
    <location>
        <begin position="259"/>
        <end position="304"/>
    </location>
</feature>
<accession>A0A1Z1WA04</accession>
<evidence type="ECO:0000256" key="4">
    <source>
        <dbReference type="SAM" id="MobiDB-lite"/>
    </source>
</evidence>
<dbReference type="InterPro" id="IPR003439">
    <property type="entry name" value="ABC_transporter-like_ATP-bd"/>
</dbReference>
<sequence length="304" mass="32052">MRITAEGLAWSVAGKSVLAGVDLDVAPGETVGLIGPNGSGKSTLLRCLAGLRTPTSGSVAYDKEPIRLWSARRTARHVAFVEQAADTDSDLRVEDVVTLGRTPFGDRWRGFSARDRAVVAAALARLGLTELRERPWKALSGGERQRAHIARALAQQPYAILLDEPTNHLDVKHQLELLGLLAATDQTVLVALHDLSLAARYCDRLLLLHGGRLVAEGPPRDVLTPRLLAEVFEVDAVTGPDPLGHLAVAYRGVAAPPVPGDAVAPAAGGPPAPATEDPVVLASPTSATDHPTPELVDSPTPKET</sequence>
<dbReference type="FunFam" id="3.40.50.300:FF:000134">
    <property type="entry name" value="Iron-enterobactin ABC transporter ATP-binding protein"/>
    <property type="match status" value="1"/>
</dbReference>
<dbReference type="Pfam" id="PF00005">
    <property type="entry name" value="ABC_tran"/>
    <property type="match status" value="1"/>
</dbReference>
<dbReference type="GO" id="GO:0005524">
    <property type="term" value="F:ATP binding"/>
    <property type="evidence" value="ECO:0007669"/>
    <property type="project" value="UniProtKB-KW"/>
</dbReference>
<evidence type="ECO:0000313" key="7">
    <source>
        <dbReference type="Proteomes" id="UP000195880"/>
    </source>
</evidence>
<evidence type="ECO:0000259" key="5">
    <source>
        <dbReference type="PROSITE" id="PS50893"/>
    </source>
</evidence>
<dbReference type="EMBL" id="CP021748">
    <property type="protein sequence ID" value="ARX83273.1"/>
    <property type="molecule type" value="Genomic_DNA"/>
</dbReference>
<dbReference type="STRING" id="67267.GCA_000716675_04962"/>
<dbReference type="Gene3D" id="3.40.50.300">
    <property type="entry name" value="P-loop containing nucleotide triphosphate hydrolases"/>
    <property type="match status" value="1"/>
</dbReference>
<dbReference type="RefSeq" id="WP_087883960.1">
    <property type="nucleotide sequence ID" value="NZ_CP021748.1"/>
</dbReference>
<name>A0A1Z1WA04_9ACTN</name>
<reference evidence="6 7" key="1">
    <citation type="submission" date="2017-05" db="EMBL/GenBank/DDBJ databases">
        <title>Streptomyces alboflavus Genome sequencing and assembly.</title>
        <authorList>
            <person name="Wang Y."/>
            <person name="Du B."/>
            <person name="Ding Y."/>
            <person name="Liu H."/>
            <person name="Hou Q."/>
            <person name="Liu K."/>
            <person name="Wang C."/>
            <person name="Yao L."/>
        </authorList>
    </citation>
    <scope>NUCLEOTIDE SEQUENCE [LARGE SCALE GENOMIC DNA]</scope>
    <source>
        <strain evidence="6 7">MDJK44</strain>
    </source>
</reference>
<dbReference type="eggNOG" id="COG1120">
    <property type="taxonomic scope" value="Bacteria"/>
</dbReference>
<dbReference type="Proteomes" id="UP000195880">
    <property type="component" value="Chromosome"/>
</dbReference>
<feature type="domain" description="ABC transporter" evidence="5">
    <location>
        <begin position="3"/>
        <end position="235"/>
    </location>
</feature>
<dbReference type="PANTHER" id="PTHR42794">
    <property type="entry name" value="HEMIN IMPORT ATP-BINDING PROTEIN HMUV"/>
    <property type="match status" value="1"/>
</dbReference>
<protein>
    <submittedName>
        <fullName evidence="6">Histidinol phosphatase</fullName>
    </submittedName>
</protein>
<keyword evidence="3" id="KW-0067">ATP-binding</keyword>
<evidence type="ECO:0000256" key="1">
    <source>
        <dbReference type="ARBA" id="ARBA00022448"/>
    </source>
</evidence>
<dbReference type="InterPro" id="IPR003593">
    <property type="entry name" value="AAA+_ATPase"/>
</dbReference>
<evidence type="ECO:0000313" key="6">
    <source>
        <dbReference type="EMBL" id="ARX83273.1"/>
    </source>
</evidence>
<dbReference type="PANTHER" id="PTHR42794:SF2">
    <property type="entry name" value="ABC TRANSPORTER ATP-BINDING PROTEIN"/>
    <property type="match status" value="1"/>
</dbReference>
<dbReference type="OrthoDB" id="4318785at2"/>
<keyword evidence="1" id="KW-0813">Transport</keyword>
<dbReference type="CDD" id="cd03214">
    <property type="entry name" value="ABC_Iron-Siderophores_B12_Hemin"/>
    <property type="match status" value="1"/>
</dbReference>